<gene>
    <name evidence="2" type="ORF">M6B38_289980</name>
</gene>
<comment type="caution">
    <text evidence="2">The sequence shown here is derived from an EMBL/GenBank/DDBJ whole genome shotgun (WGS) entry which is preliminary data.</text>
</comment>
<accession>A0AAX6HVT2</accession>
<protein>
    <submittedName>
        <fullName evidence="2">L-arabinokinase isoform X2</fullName>
    </submittedName>
</protein>
<sequence length="152" mass="17437">MGLTNDALITTFLNFCTCETTGNPVAETKLDVQEGRQGRFRRLCRRDRRLRAFEESESFGEDFSGKDHRRHHLRQGVHGRHHACPGREARRRLRLPLRPPFRLICLLCVCSRQDVAGFKLPMFEHFIDPSADPKPSSYSFDLTGLGIARNGQ</sequence>
<organism evidence="2 3">
    <name type="scientific">Iris pallida</name>
    <name type="common">Sweet iris</name>
    <dbReference type="NCBI Taxonomy" id="29817"/>
    <lineage>
        <taxon>Eukaryota</taxon>
        <taxon>Viridiplantae</taxon>
        <taxon>Streptophyta</taxon>
        <taxon>Embryophyta</taxon>
        <taxon>Tracheophyta</taxon>
        <taxon>Spermatophyta</taxon>
        <taxon>Magnoliopsida</taxon>
        <taxon>Liliopsida</taxon>
        <taxon>Asparagales</taxon>
        <taxon>Iridaceae</taxon>
        <taxon>Iridoideae</taxon>
        <taxon>Irideae</taxon>
        <taxon>Iris</taxon>
    </lineage>
</organism>
<keyword evidence="3" id="KW-1185">Reference proteome</keyword>
<evidence type="ECO:0000256" key="1">
    <source>
        <dbReference type="SAM" id="MobiDB-lite"/>
    </source>
</evidence>
<dbReference type="Proteomes" id="UP001140949">
    <property type="component" value="Unassembled WGS sequence"/>
</dbReference>
<evidence type="ECO:0000313" key="2">
    <source>
        <dbReference type="EMBL" id="KAJ6845012.1"/>
    </source>
</evidence>
<feature type="compositionally biased region" description="Basic residues" evidence="1">
    <location>
        <begin position="67"/>
        <end position="81"/>
    </location>
</feature>
<dbReference type="AlphaFoldDB" id="A0AAX6HVT2"/>
<name>A0AAX6HVT2_IRIPA</name>
<feature type="region of interest" description="Disordered" evidence="1">
    <location>
        <begin position="60"/>
        <end position="81"/>
    </location>
</feature>
<evidence type="ECO:0000313" key="3">
    <source>
        <dbReference type="Proteomes" id="UP001140949"/>
    </source>
</evidence>
<dbReference type="EMBL" id="JANAVB010006397">
    <property type="protein sequence ID" value="KAJ6845012.1"/>
    <property type="molecule type" value="Genomic_DNA"/>
</dbReference>
<reference evidence="2" key="2">
    <citation type="submission" date="2023-04" db="EMBL/GenBank/DDBJ databases">
        <authorList>
            <person name="Bruccoleri R.E."/>
            <person name="Oakeley E.J."/>
            <person name="Faust A.-M."/>
            <person name="Dessus-Babus S."/>
            <person name="Altorfer M."/>
            <person name="Burckhardt D."/>
            <person name="Oertli M."/>
            <person name="Naumann U."/>
            <person name="Petersen F."/>
            <person name="Wong J."/>
        </authorList>
    </citation>
    <scope>NUCLEOTIDE SEQUENCE</scope>
    <source>
        <strain evidence="2">GSM-AAB239-AS_SAM_17_03QT</strain>
        <tissue evidence="2">Leaf</tissue>
    </source>
</reference>
<reference evidence="2" key="1">
    <citation type="journal article" date="2023" name="GigaByte">
        <title>Genome assembly of the bearded iris, Iris pallida Lam.</title>
        <authorList>
            <person name="Bruccoleri R.E."/>
            <person name="Oakeley E.J."/>
            <person name="Faust A.M.E."/>
            <person name="Altorfer M."/>
            <person name="Dessus-Babus S."/>
            <person name="Burckhardt D."/>
            <person name="Oertli M."/>
            <person name="Naumann U."/>
            <person name="Petersen F."/>
            <person name="Wong J."/>
        </authorList>
    </citation>
    <scope>NUCLEOTIDE SEQUENCE</scope>
    <source>
        <strain evidence="2">GSM-AAB239-AS_SAM_17_03QT</strain>
    </source>
</reference>
<proteinExistence type="predicted"/>